<dbReference type="eggNOG" id="ENOG502QTZG">
    <property type="taxonomic scope" value="Eukaryota"/>
</dbReference>
<proteinExistence type="inferred from homology"/>
<feature type="compositionally biased region" description="Polar residues" evidence="10">
    <location>
        <begin position="765"/>
        <end position="778"/>
    </location>
</feature>
<dbReference type="OMA" id="NDNIVCA"/>
<name>Q6BT15_DEBHA</name>
<keyword evidence="8" id="KW-0472">Membrane</keyword>
<evidence type="ECO:0000256" key="2">
    <source>
        <dbReference type="ARBA" id="ARBA00009486"/>
    </source>
</evidence>
<dbReference type="CAZy" id="GT91">
    <property type="family name" value="Glycosyltransferase Family 91"/>
</dbReference>
<evidence type="ECO:0000256" key="7">
    <source>
        <dbReference type="ARBA" id="ARBA00022989"/>
    </source>
</evidence>
<organism evidence="11 12">
    <name type="scientific">Debaryomyces hansenii (strain ATCC 36239 / CBS 767 / BCRC 21394 / JCM 1990 / NBRC 0083 / IGC 2968)</name>
    <name type="common">Yeast</name>
    <name type="synonym">Torulaspora hansenii</name>
    <dbReference type="NCBI Taxonomy" id="284592"/>
    <lineage>
        <taxon>Eukaryota</taxon>
        <taxon>Fungi</taxon>
        <taxon>Dikarya</taxon>
        <taxon>Ascomycota</taxon>
        <taxon>Saccharomycotina</taxon>
        <taxon>Pichiomycetes</taxon>
        <taxon>Debaryomycetaceae</taxon>
        <taxon>Debaryomyces</taxon>
    </lineage>
</organism>
<evidence type="ECO:0000256" key="6">
    <source>
        <dbReference type="ARBA" id="ARBA00022968"/>
    </source>
</evidence>
<dbReference type="Proteomes" id="UP000000599">
    <property type="component" value="Chromosome D"/>
</dbReference>
<evidence type="ECO:0000256" key="3">
    <source>
        <dbReference type="ARBA" id="ARBA00022676"/>
    </source>
</evidence>
<dbReference type="EMBL" id="CR382136">
    <property type="protein sequence ID" value="CAG86794.1"/>
    <property type="molecule type" value="Genomic_DNA"/>
</dbReference>
<evidence type="ECO:0000256" key="10">
    <source>
        <dbReference type="SAM" id="MobiDB-lite"/>
    </source>
</evidence>
<dbReference type="VEuPathDB" id="FungiDB:DEHA2D04312g"/>
<evidence type="ECO:0000256" key="8">
    <source>
        <dbReference type="ARBA" id="ARBA00023136"/>
    </source>
</evidence>
<dbReference type="OrthoDB" id="3631276at2759"/>
<keyword evidence="5" id="KW-0812">Transmembrane</keyword>
<accession>Q6BT15</accession>
<keyword evidence="3" id="KW-0328">Glycosyltransferase</keyword>
<keyword evidence="12" id="KW-1185">Reference proteome</keyword>
<evidence type="ECO:0000256" key="4">
    <source>
        <dbReference type="ARBA" id="ARBA00022679"/>
    </source>
</evidence>
<feature type="compositionally biased region" description="Basic and acidic residues" evidence="10">
    <location>
        <begin position="746"/>
        <end position="756"/>
    </location>
</feature>
<evidence type="ECO:0000256" key="1">
    <source>
        <dbReference type="ARBA" id="ARBA00004606"/>
    </source>
</evidence>
<keyword evidence="9" id="KW-0961">Cell wall biogenesis/degradation</keyword>
<dbReference type="InParanoid" id="Q6BT15"/>
<dbReference type="RefSeq" id="XP_458655.1">
    <property type="nucleotide sequence ID" value="XM_458655.1"/>
</dbReference>
<dbReference type="GeneID" id="2900931"/>
<dbReference type="AlphaFoldDB" id="Q6BT15"/>
<keyword evidence="7" id="KW-1133">Transmembrane helix</keyword>
<dbReference type="KEGG" id="dha:DEHA2D04312g"/>
<gene>
    <name evidence="11" type="ordered locus">DEHA2D04312g</name>
</gene>
<dbReference type="GO" id="GO:0016020">
    <property type="term" value="C:membrane"/>
    <property type="evidence" value="ECO:0007669"/>
    <property type="project" value="UniProtKB-SubCell"/>
</dbReference>
<sequence>MMPLRRYTKSFILVIAIVFSVVLLYQIGEYNQNDLMGSFKYAYNQGSTDIKKDLTNQVIFPRDFPLQKEELKVYVKQNFNLTDFDNSKLFKNEVSKPDIPSSKFTKHNLTVFNSDTNIKLNLKKCEAKLQSTSVIEIDKAKNIGVSLPEILTNFLKECETNPYYKELSPFFIDELKLQLKFNVVEKYWYRLAGSSVWLEQYGVHFMISRILYSPKGARNQPIISLTYAQIFSKDWKELTNTKLIVPTNYIEGMEDTEVIDDQRFEALKFPYFLPIPFWHDYDNVEHKYYGPEDPRILLVKNTKGYLEPLIIFNAYHRKLSRYDDDEDDGLVLKQDFYRSMFMSWPWQFQKGKPNTDGMGNKEFDDKLYNKAIELKIKNIPRQKKQKNWTPFISDNLRTIHGYDKFVNFVYRWANFEVLKCDLIDDSGSCSFTYRLNHRISTESQVGPLRGGTELKNINDLIRTQTDLPLEKLLPPHREIWVGFARAHLDKCGCGNNMYRPNMVVLVKDSISTKKDVKDPKSPKVIKDFYKISHISSSISLDIPIIGWDLENPRDVCIGSNILIPNGISSWNIKSIRENAKTGFFETDDYMTLSLSISDFTVHTINIKGLLNQILNLNDKSLFMPIDSDSEDESFSTNIKNLNIPDASIVDDPRRNNLLWLTGYNNDNVLCALDSSAKFCSAYGIANEKNSQDDSEDYDYDLNDDFIDPNVSKYEQELYLYKLNEELKKRPSRINSRPPSRQMSPDRNSDRQSKAYPDDNDDADEGNTNKFKQGISNPNDPEKSSNSD</sequence>
<protein>
    <submittedName>
        <fullName evidence="11">DEHA2D04312p</fullName>
    </submittedName>
</protein>
<dbReference type="GO" id="GO:0071555">
    <property type="term" value="P:cell wall organization"/>
    <property type="evidence" value="ECO:0007669"/>
    <property type="project" value="UniProtKB-KW"/>
</dbReference>
<comment type="similarity">
    <text evidence="2">Belongs to the BMT family.</text>
</comment>
<reference evidence="11 12" key="1">
    <citation type="journal article" date="2004" name="Nature">
        <title>Genome evolution in yeasts.</title>
        <authorList>
            <consortium name="Genolevures"/>
            <person name="Dujon B."/>
            <person name="Sherman D."/>
            <person name="Fischer G."/>
            <person name="Durrens P."/>
            <person name="Casaregola S."/>
            <person name="Lafontaine I."/>
            <person name="de Montigny J."/>
            <person name="Marck C."/>
            <person name="Neuveglise C."/>
            <person name="Talla E."/>
            <person name="Goffard N."/>
            <person name="Frangeul L."/>
            <person name="Aigle M."/>
            <person name="Anthouard V."/>
            <person name="Babour A."/>
            <person name="Barbe V."/>
            <person name="Barnay S."/>
            <person name="Blanchin S."/>
            <person name="Beckerich J.M."/>
            <person name="Beyne E."/>
            <person name="Bleykasten C."/>
            <person name="Boisrame A."/>
            <person name="Boyer J."/>
            <person name="Cattolico L."/>
            <person name="Confanioleri F."/>
            <person name="de Daruvar A."/>
            <person name="Despons L."/>
            <person name="Fabre E."/>
            <person name="Fairhead C."/>
            <person name="Ferry-Dumazet H."/>
            <person name="Groppi A."/>
            <person name="Hantraye F."/>
            <person name="Hennequin C."/>
            <person name="Jauniaux N."/>
            <person name="Joyet P."/>
            <person name="Kachouri R."/>
            <person name="Kerrest A."/>
            <person name="Koszul R."/>
            <person name="Lemaire M."/>
            <person name="Lesur I."/>
            <person name="Ma L."/>
            <person name="Muller H."/>
            <person name="Nicaud J.M."/>
            <person name="Nikolski M."/>
            <person name="Oztas S."/>
            <person name="Ozier-Kalogeropoulos O."/>
            <person name="Pellenz S."/>
            <person name="Potier S."/>
            <person name="Richard G.F."/>
            <person name="Straub M.L."/>
            <person name="Suleau A."/>
            <person name="Swennene D."/>
            <person name="Tekaia F."/>
            <person name="Wesolowski-Louvel M."/>
            <person name="Westhof E."/>
            <person name="Wirth B."/>
            <person name="Zeniou-Meyer M."/>
            <person name="Zivanovic I."/>
            <person name="Bolotin-Fukuhara M."/>
            <person name="Thierry A."/>
            <person name="Bouchier C."/>
            <person name="Caudron B."/>
            <person name="Scarpelli C."/>
            <person name="Gaillardin C."/>
            <person name="Weissenbach J."/>
            <person name="Wincker P."/>
            <person name="Souciet J.L."/>
        </authorList>
    </citation>
    <scope>NUCLEOTIDE SEQUENCE [LARGE SCALE GENOMIC DNA]</scope>
    <source>
        <strain evidence="12">ATCC 36239 / CBS 767 / BCRC 21394 / JCM 1990 / NBRC 0083 / IGC 2968</strain>
    </source>
</reference>
<evidence type="ECO:0000256" key="9">
    <source>
        <dbReference type="ARBA" id="ARBA00023316"/>
    </source>
</evidence>
<keyword evidence="4" id="KW-0808">Transferase</keyword>
<comment type="subcellular location">
    <subcellularLocation>
        <location evidence="1">Membrane</location>
        <topology evidence="1">Single-pass type II membrane protein</topology>
    </subcellularLocation>
</comment>
<dbReference type="HOGENOM" id="CLU_013841_1_1_1"/>
<evidence type="ECO:0000313" key="11">
    <source>
        <dbReference type="EMBL" id="CAG86794.1"/>
    </source>
</evidence>
<dbReference type="GO" id="GO:0000030">
    <property type="term" value="F:mannosyltransferase activity"/>
    <property type="evidence" value="ECO:0007669"/>
    <property type="project" value="InterPro"/>
</dbReference>
<keyword evidence="6" id="KW-0735">Signal-anchor</keyword>
<dbReference type="Pfam" id="PF12141">
    <property type="entry name" value="BMT"/>
    <property type="match status" value="1"/>
</dbReference>
<evidence type="ECO:0000256" key="5">
    <source>
        <dbReference type="ARBA" id="ARBA00022692"/>
    </source>
</evidence>
<dbReference type="InterPro" id="IPR021988">
    <property type="entry name" value="BMT1"/>
</dbReference>
<dbReference type="STRING" id="284592.Q6BT15"/>
<evidence type="ECO:0000313" key="12">
    <source>
        <dbReference type="Proteomes" id="UP000000599"/>
    </source>
</evidence>
<feature type="region of interest" description="Disordered" evidence="10">
    <location>
        <begin position="729"/>
        <end position="787"/>
    </location>
</feature>